<reference evidence="2" key="1">
    <citation type="submission" date="2021-02" db="EMBL/GenBank/DDBJ databases">
        <authorList>
            <person name="Dougan E. K."/>
            <person name="Rhodes N."/>
            <person name="Thang M."/>
            <person name="Chan C."/>
        </authorList>
    </citation>
    <scope>NUCLEOTIDE SEQUENCE</scope>
</reference>
<keyword evidence="3" id="KW-1185">Reference proteome</keyword>
<proteinExistence type="predicted"/>
<feature type="non-terminal residue" evidence="2">
    <location>
        <position position="70"/>
    </location>
</feature>
<protein>
    <submittedName>
        <fullName evidence="2">Uncharacterized protein</fullName>
    </submittedName>
</protein>
<organism evidence="2 3">
    <name type="scientific">Polarella glacialis</name>
    <name type="common">Dinoflagellate</name>
    <dbReference type="NCBI Taxonomy" id="89957"/>
    <lineage>
        <taxon>Eukaryota</taxon>
        <taxon>Sar</taxon>
        <taxon>Alveolata</taxon>
        <taxon>Dinophyceae</taxon>
        <taxon>Suessiales</taxon>
        <taxon>Suessiaceae</taxon>
        <taxon>Polarella</taxon>
    </lineage>
</organism>
<name>A0A813FG02_POLGL</name>
<dbReference type="Proteomes" id="UP000654075">
    <property type="component" value="Unassembled WGS sequence"/>
</dbReference>
<feature type="non-terminal residue" evidence="2">
    <location>
        <position position="1"/>
    </location>
</feature>
<comment type="caution">
    <text evidence="2">The sequence shown here is derived from an EMBL/GenBank/DDBJ whole genome shotgun (WGS) entry which is preliminary data.</text>
</comment>
<evidence type="ECO:0000313" key="3">
    <source>
        <dbReference type="Proteomes" id="UP000654075"/>
    </source>
</evidence>
<evidence type="ECO:0000313" key="2">
    <source>
        <dbReference type="EMBL" id="CAE8609451.1"/>
    </source>
</evidence>
<accession>A0A813FG02</accession>
<dbReference type="EMBL" id="CAJNNV010009438">
    <property type="protein sequence ID" value="CAE8597379.1"/>
    <property type="molecule type" value="Genomic_DNA"/>
</dbReference>
<dbReference type="EMBL" id="CAJNNV010024318">
    <property type="protein sequence ID" value="CAE8609451.1"/>
    <property type="molecule type" value="Genomic_DNA"/>
</dbReference>
<sequence length="70" mass="7300">LQSAVSTSPAPGPSLQSSEARRLTFLSLLVGAGLGGSRQCRAETALDKEKRDVVQMAEAALGAKTVEEEE</sequence>
<gene>
    <name evidence="1" type="ORF">PGLA1383_LOCUS15824</name>
    <name evidence="2" type="ORF">PGLA1383_LOCUS27279</name>
</gene>
<dbReference type="AlphaFoldDB" id="A0A813FG02"/>
<evidence type="ECO:0000313" key="1">
    <source>
        <dbReference type="EMBL" id="CAE8597379.1"/>
    </source>
</evidence>